<accession>A0A0B6YFP6</accession>
<dbReference type="EMBL" id="HACG01008142">
    <property type="protein sequence ID" value="CEK55007.1"/>
    <property type="molecule type" value="Transcribed_RNA"/>
</dbReference>
<reference evidence="1" key="1">
    <citation type="submission" date="2014-12" db="EMBL/GenBank/DDBJ databases">
        <title>Insight into the proteome of Arion vulgaris.</title>
        <authorList>
            <person name="Aradska J."/>
            <person name="Bulat T."/>
            <person name="Smidak R."/>
            <person name="Sarate P."/>
            <person name="Gangsoo J."/>
            <person name="Sialana F."/>
            <person name="Bilban M."/>
            <person name="Lubec G."/>
        </authorList>
    </citation>
    <scope>NUCLEOTIDE SEQUENCE</scope>
    <source>
        <tissue evidence="1">Skin</tissue>
    </source>
</reference>
<protein>
    <submittedName>
        <fullName evidence="1">Uncharacterized protein</fullName>
    </submittedName>
</protein>
<sequence>MRVRKKFVAAGVLLLIFTTLMLLFSSTGQDGTIMLEDSLLEQHVLDLQE</sequence>
<proteinExistence type="predicted"/>
<organism evidence="1">
    <name type="scientific">Arion vulgaris</name>
    <dbReference type="NCBI Taxonomy" id="1028688"/>
    <lineage>
        <taxon>Eukaryota</taxon>
        <taxon>Metazoa</taxon>
        <taxon>Spiralia</taxon>
        <taxon>Lophotrochozoa</taxon>
        <taxon>Mollusca</taxon>
        <taxon>Gastropoda</taxon>
        <taxon>Heterobranchia</taxon>
        <taxon>Euthyneura</taxon>
        <taxon>Panpulmonata</taxon>
        <taxon>Eupulmonata</taxon>
        <taxon>Stylommatophora</taxon>
        <taxon>Helicina</taxon>
        <taxon>Arionoidea</taxon>
        <taxon>Arionidae</taxon>
        <taxon>Arion</taxon>
    </lineage>
</organism>
<evidence type="ECO:0000313" key="1">
    <source>
        <dbReference type="EMBL" id="CEK55007.1"/>
    </source>
</evidence>
<dbReference type="EMBL" id="HACG01008143">
    <property type="protein sequence ID" value="CEK55008.1"/>
    <property type="molecule type" value="Transcribed_RNA"/>
</dbReference>
<name>A0A0B6YFP6_9EUPU</name>
<evidence type="ECO:0000313" key="2">
    <source>
        <dbReference type="EMBL" id="CEK55008.1"/>
    </source>
</evidence>
<dbReference type="AlphaFoldDB" id="A0A0B6YFP6"/>
<feature type="non-terminal residue" evidence="1">
    <location>
        <position position="49"/>
    </location>
</feature>
<gene>
    <name evidence="1" type="primary">ORF24143</name>
    <name evidence="2" type="synonym">ORF24144</name>
</gene>